<keyword evidence="1" id="KW-0808">Transferase</keyword>
<dbReference type="PANTHER" id="PTHR42880">
    <property type="entry name" value="HOMOCITRATE SYNTHASE"/>
    <property type="match status" value="1"/>
</dbReference>
<dbReference type="AlphaFoldDB" id="A0A1G9UAF0"/>
<proteinExistence type="predicted"/>
<dbReference type="PROSITE" id="PS00816">
    <property type="entry name" value="AIPM_HOMOCIT_SYNTH_2"/>
    <property type="match status" value="1"/>
</dbReference>
<evidence type="ECO:0000313" key="4">
    <source>
        <dbReference type="Proteomes" id="UP000214880"/>
    </source>
</evidence>
<dbReference type="Gene3D" id="3.20.20.70">
    <property type="entry name" value="Aldolase class I"/>
    <property type="match status" value="1"/>
</dbReference>
<organism evidence="3 4">
    <name type="scientific">Dendrosporobacter quercicolus</name>
    <dbReference type="NCBI Taxonomy" id="146817"/>
    <lineage>
        <taxon>Bacteria</taxon>
        <taxon>Bacillati</taxon>
        <taxon>Bacillota</taxon>
        <taxon>Negativicutes</taxon>
        <taxon>Selenomonadales</taxon>
        <taxon>Sporomusaceae</taxon>
        <taxon>Dendrosporobacter</taxon>
    </lineage>
</organism>
<reference evidence="3 4" key="1">
    <citation type="submission" date="2016-10" db="EMBL/GenBank/DDBJ databases">
        <authorList>
            <person name="de Groot N.N."/>
        </authorList>
    </citation>
    <scope>NUCLEOTIDE SEQUENCE [LARGE SCALE GENOMIC DNA]</scope>
    <source>
        <strain evidence="3 4">DSM 1736</strain>
    </source>
</reference>
<dbReference type="InterPro" id="IPR013785">
    <property type="entry name" value="Aldolase_TIM"/>
</dbReference>
<dbReference type="EMBL" id="FNHB01000005">
    <property type="protein sequence ID" value="SDM56793.1"/>
    <property type="molecule type" value="Genomic_DNA"/>
</dbReference>
<dbReference type="InterPro" id="IPR002034">
    <property type="entry name" value="AIPM/Hcit_synth_CS"/>
</dbReference>
<evidence type="ECO:0000313" key="3">
    <source>
        <dbReference type="EMBL" id="SDM56793.1"/>
    </source>
</evidence>
<dbReference type="Pfam" id="PF00682">
    <property type="entry name" value="HMGL-like"/>
    <property type="match status" value="1"/>
</dbReference>
<dbReference type="GO" id="GO:0019752">
    <property type="term" value="P:carboxylic acid metabolic process"/>
    <property type="evidence" value="ECO:0007669"/>
    <property type="project" value="InterPro"/>
</dbReference>
<feature type="domain" description="Pyruvate carboxyltransferase" evidence="2">
    <location>
        <begin position="1"/>
        <end position="207"/>
    </location>
</feature>
<evidence type="ECO:0000259" key="2">
    <source>
        <dbReference type="PROSITE" id="PS50991"/>
    </source>
</evidence>
<protein>
    <submittedName>
        <fullName evidence="3">Homocitrate synthase NifV</fullName>
    </submittedName>
</protein>
<keyword evidence="4" id="KW-1185">Reference proteome</keyword>
<dbReference type="PANTHER" id="PTHR42880:SF1">
    <property type="entry name" value="ISOPROPYLMALATE_HOMOCITRATE_CITRAMALATE SYNTHASE FAMILY PROTEIN"/>
    <property type="match status" value="1"/>
</dbReference>
<name>A0A1G9UAF0_9FIRM</name>
<dbReference type="SUPFAM" id="SSF51569">
    <property type="entry name" value="Aldolase"/>
    <property type="match status" value="1"/>
</dbReference>
<dbReference type="STRING" id="146817.SAMN04488502_105245"/>
<dbReference type="InterPro" id="IPR000891">
    <property type="entry name" value="PYR_CT"/>
</dbReference>
<sequence>MGCEEQEALKLILGARLKGTAFAWNRARREDIEESVKCGFSFLHISIPISDLHLRHKLKTSREKVLHQLAAAIQHAKSFGCRVSIGAEDASRASAGQFLELAELSARLGAERIRYADTIGCLDPFRAYEQMTAIVKQCPLPIEFHAHNDFGMATANSLAACQAGVAYVSTTITGIGERAGNAAMGEVVKALQVIAKADTGVTHESSAKLTSLVSQLLAKESSGLNGCRDGADFKELLQ</sequence>
<gene>
    <name evidence="3" type="ORF">SAMN04488502_105245</name>
</gene>
<dbReference type="Proteomes" id="UP000214880">
    <property type="component" value="Unassembled WGS sequence"/>
</dbReference>
<accession>A0A1G9UAF0</accession>
<dbReference type="GO" id="GO:0046912">
    <property type="term" value="F:acyltransferase activity, acyl groups converted into alkyl on transfer"/>
    <property type="evidence" value="ECO:0007669"/>
    <property type="project" value="InterPro"/>
</dbReference>
<dbReference type="PROSITE" id="PS50991">
    <property type="entry name" value="PYR_CT"/>
    <property type="match status" value="1"/>
</dbReference>
<evidence type="ECO:0000256" key="1">
    <source>
        <dbReference type="ARBA" id="ARBA00022679"/>
    </source>
</evidence>